<dbReference type="SUPFAM" id="SSF53474">
    <property type="entry name" value="alpha/beta-Hydrolases"/>
    <property type="match status" value="1"/>
</dbReference>
<keyword evidence="2" id="KW-0378">Hydrolase</keyword>
<dbReference type="AlphaFoldDB" id="A0A8E2ANT5"/>
<protein>
    <submittedName>
        <fullName evidence="2">Alpha/beta-hydrolase</fullName>
    </submittedName>
</protein>
<accession>A0A8E2ANT5</accession>
<dbReference type="Proteomes" id="UP000250043">
    <property type="component" value="Unassembled WGS sequence"/>
</dbReference>
<dbReference type="GO" id="GO:0016787">
    <property type="term" value="F:hydrolase activity"/>
    <property type="evidence" value="ECO:0007669"/>
    <property type="project" value="UniProtKB-KW"/>
</dbReference>
<evidence type="ECO:0000259" key="1">
    <source>
        <dbReference type="Pfam" id="PF12697"/>
    </source>
</evidence>
<proteinExistence type="predicted"/>
<keyword evidence="3" id="KW-1185">Reference proteome</keyword>
<dbReference type="InterPro" id="IPR029058">
    <property type="entry name" value="AB_hydrolase_fold"/>
</dbReference>
<reference evidence="2 3" key="1">
    <citation type="submission" date="2016-07" db="EMBL/GenBank/DDBJ databases">
        <title>Draft genome of the white-rot fungus Obba rivulosa 3A-2.</title>
        <authorList>
            <consortium name="DOE Joint Genome Institute"/>
            <person name="Miettinen O."/>
            <person name="Riley R."/>
            <person name="Acob R."/>
            <person name="Barry K."/>
            <person name="Cullen D."/>
            <person name="De Vries R."/>
            <person name="Hainaut M."/>
            <person name="Hatakka A."/>
            <person name="Henrissat B."/>
            <person name="Hilden K."/>
            <person name="Kuo R."/>
            <person name="Labutti K."/>
            <person name="Lipzen A."/>
            <person name="Makela M.R."/>
            <person name="Sandor L."/>
            <person name="Spatafora J.W."/>
            <person name="Grigoriev I.V."/>
            <person name="Hibbett D.S."/>
        </authorList>
    </citation>
    <scope>NUCLEOTIDE SEQUENCE [LARGE SCALE GENOMIC DNA]</scope>
    <source>
        <strain evidence="2 3">3A-2</strain>
    </source>
</reference>
<evidence type="ECO:0000313" key="2">
    <source>
        <dbReference type="EMBL" id="OCH85625.1"/>
    </source>
</evidence>
<evidence type="ECO:0000313" key="3">
    <source>
        <dbReference type="Proteomes" id="UP000250043"/>
    </source>
</evidence>
<dbReference type="OrthoDB" id="94039at2759"/>
<gene>
    <name evidence="2" type="ORF">OBBRIDRAFT_739595</name>
</gene>
<dbReference type="Gene3D" id="3.40.50.1820">
    <property type="entry name" value="alpha/beta hydrolase"/>
    <property type="match status" value="1"/>
</dbReference>
<dbReference type="Pfam" id="PF12697">
    <property type="entry name" value="Abhydrolase_6"/>
    <property type="match status" value="1"/>
</dbReference>
<feature type="domain" description="AB hydrolase-1" evidence="1">
    <location>
        <begin position="36"/>
        <end position="311"/>
    </location>
</feature>
<sequence length="326" mass="35488">MSTFTVHFSYPSSPPGLKLVGKRYVPANTRQDGLTLIFTHCTGAHKELWEPTIQKLFELHAKGSGLAIREAWAFDWQSHGEAGVVNAEALKSETNGLSVQEWADGLKAIAASEHLAGHHLVGLGHSSGAAVLLLSTLPPAPVSYRALVLVEPSLITRELRLKHKAERDAALVRMMKALDGRRDVWGSRAEARAYFAKRLPWKMWDARVLDLFVAHGLTEVPGGEGKVTLSCNKNQEKGAYAIIEPHGVAVDRLASLDASVPVHTIFGERIDLVPKYAHDSIVEVRKMVSITEVPGAGHQVVQEQPDRLAAAIAQVLERIAGARAKL</sequence>
<dbReference type="EMBL" id="KV722573">
    <property type="protein sequence ID" value="OCH85625.1"/>
    <property type="molecule type" value="Genomic_DNA"/>
</dbReference>
<organism evidence="2 3">
    <name type="scientific">Obba rivulosa</name>
    <dbReference type="NCBI Taxonomy" id="1052685"/>
    <lineage>
        <taxon>Eukaryota</taxon>
        <taxon>Fungi</taxon>
        <taxon>Dikarya</taxon>
        <taxon>Basidiomycota</taxon>
        <taxon>Agaricomycotina</taxon>
        <taxon>Agaricomycetes</taxon>
        <taxon>Polyporales</taxon>
        <taxon>Gelatoporiaceae</taxon>
        <taxon>Obba</taxon>
    </lineage>
</organism>
<name>A0A8E2ANT5_9APHY</name>
<dbReference type="InterPro" id="IPR000073">
    <property type="entry name" value="AB_hydrolase_1"/>
</dbReference>